<comment type="caution">
    <text evidence="1">The sequence shown here is derived from an EMBL/GenBank/DDBJ whole genome shotgun (WGS) entry which is preliminary data.</text>
</comment>
<accession>A0A6A3CB99</accession>
<reference evidence="1" key="1">
    <citation type="submission" date="2019-09" db="EMBL/GenBank/DDBJ databases">
        <title>Draft genome information of white flower Hibiscus syriacus.</title>
        <authorList>
            <person name="Kim Y.-M."/>
        </authorList>
    </citation>
    <scope>NUCLEOTIDE SEQUENCE [LARGE SCALE GENOMIC DNA]</scope>
    <source>
        <strain evidence="1">YM2019G1</strain>
    </source>
</reference>
<dbReference type="Proteomes" id="UP000436088">
    <property type="component" value="Unassembled WGS sequence"/>
</dbReference>
<protein>
    <recommendedName>
        <fullName evidence="3">Reverse transcriptase domain-containing protein</fullName>
    </recommendedName>
</protein>
<sequence length="920" mass="105040">MITGGEKEMGIGEQVGKMAKELSDGQRSPHGILALGSQLHMDLERNNFSAVNKVDSKKLKMVMENNMVSFEEGSFSNMSVRDRRNVNRDGISSGSFLDGKFLAEENFPPSENLSRVTSQSSQASVEARIEAVATRETDEKLGAFQNWHTIELFRNFVQQTELMDLPLVGGSRHTMISDSISILDNKILDMELNLQNNSFSPQDWRQLSLLKSELWRLHRIDERIWFQKSRAKWIKEGDKNTRERLEVQFSEQEVWEAISSSDSNKPPGPDGLTMGFMKRCWHFLKDSVMKFFAIFIRIRIGNTFAFIPGRQLLDCAFIANEAIDYWREKGLKGVVFKADFCKAYDTIEWPILLRIMKETGFGERWCSWISYCLSTASVSVLLNGTPTKEIPMPKGLRQVGGSAYSCQLSHLQFADDLIIFCTASIAQIRYVKRILRAKKNSEVLWEPILQSFNNKLASWKASTLSMAGSQKLNSLMAGFLWGEGSEKKHIHWVKWRTVCRSKDEGGLVILDLNLSNRALLGKWIWKFANEKDTLWKNFICCKHNLDSSTMSVNSVYSSQDSWIWKGIVSSFLKNDVIGERLRSHSRIQVGNGKSISFWNDVWADCTPLKFQFPRIFVLSTNKSGRVREFGNYVSNGWIWDIRTRRNLCDWELEQWLQLMIKLNNSQLTEEVDDFLSWTGKGDGLFTVSSCRRIIGIDQLANPFWKNCVWTETVQHLFIVCPVAHEVWTNVLNLWNVSTVLPGDICSLISSWSDLVTNSMIWNFVPAVVLWSIWNYRNSIFFENMVLDRSSLFFIIKVRLVKWFLAKFHQVQIPVDSLIADPTLADGYKGLQTTSKTVHKWLPPPADFFKFNVDGAVRKDGLIGGIGGILKNHNGFVLATFSERLGPGPPPLAELKAIRKAVGIFYSSVWASKGRLILETD</sequence>
<dbReference type="AlphaFoldDB" id="A0A6A3CB99"/>
<name>A0A6A3CB99_HIBSY</name>
<dbReference type="EMBL" id="VEPZ02000369">
    <property type="protein sequence ID" value="KAE8726423.1"/>
    <property type="molecule type" value="Genomic_DNA"/>
</dbReference>
<evidence type="ECO:0000313" key="2">
    <source>
        <dbReference type="Proteomes" id="UP000436088"/>
    </source>
</evidence>
<evidence type="ECO:0008006" key="3">
    <source>
        <dbReference type="Google" id="ProtNLM"/>
    </source>
</evidence>
<dbReference type="PANTHER" id="PTHR33116">
    <property type="entry name" value="REVERSE TRANSCRIPTASE ZINC-BINDING DOMAIN-CONTAINING PROTEIN-RELATED-RELATED"/>
    <property type="match status" value="1"/>
</dbReference>
<organism evidence="1 2">
    <name type="scientific">Hibiscus syriacus</name>
    <name type="common">Rose of Sharon</name>
    <dbReference type="NCBI Taxonomy" id="106335"/>
    <lineage>
        <taxon>Eukaryota</taxon>
        <taxon>Viridiplantae</taxon>
        <taxon>Streptophyta</taxon>
        <taxon>Embryophyta</taxon>
        <taxon>Tracheophyta</taxon>
        <taxon>Spermatophyta</taxon>
        <taxon>Magnoliopsida</taxon>
        <taxon>eudicotyledons</taxon>
        <taxon>Gunneridae</taxon>
        <taxon>Pentapetalae</taxon>
        <taxon>rosids</taxon>
        <taxon>malvids</taxon>
        <taxon>Malvales</taxon>
        <taxon>Malvaceae</taxon>
        <taxon>Malvoideae</taxon>
        <taxon>Hibiscus</taxon>
    </lineage>
</organism>
<keyword evidence="2" id="KW-1185">Reference proteome</keyword>
<dbReference type="PANTHER" id="PTHR33116:SF75">
    <property type="entry name" value="RIBONUCLEASE H PROTEIN"/>
    <property type="match status" value="1"/>
</dbReference>
<evidence type="ECO:0000313" key="1">
    <source>
        <dbReference type="EMBL" id="KAE8726423.1"/>
    </source>
</evidence>
<gene>
    <name evidence="1" type="ORF">F3Y22_tig00006991pilonHSYRG00009</name>
</gene>
<proteinExistence type="predicted"/>